<keyword evidence="1" id="KW-0243">Dynein</keyword>
<evidence type="ECO:0000256" key="2">
    <source>
        <dbReference type="ARBA" id="ARBA00023054"/>
    </source>
</evidence>
<gene>
    <name evidence="7" type="ORF">HAKA00212_LOCUS14992</name>
</gene>
<feature type="compositionally biased region" description="Acidic residues" evidence="6">
    <location>
        <begin position="1"/>
        <end position="10"/>
    </location>
</feature>
<protein>
    <submittedName>
        <fullName evidence="7">Uncharacterized protein</fullName>
    </submittedName>
</protein>
<keyword evidence="2 5" id="KW-0175">Coiled coil</keyword>
<dbReference type="GO" id="GO:0030286">
    <property type="term" value="C:dynein complex"/>
    <property type="evidence" value="ECO:0007669"/>
    <property type="project" value="UniProtKB-KW"/>
</dbReference>
<evidence type="ECO:0000313" key="7">
    <source>
        <dbReference type="EMBL" id="CAE0636232.1"/>
    </source>
</evidence>
<reference evidence="7" key="1">
    <citation type="submission" date="2021-01" db="EMBL/GenBank/DDBJ databases">
        <authorList>
            <person name="Corre E."/>
            <person name="Pelletier E."/>
            <person name="Niang G."/>
            <person name="Scheremetjew M."/>
            <person name="Finn R."/>
            <person name="Kale V."/>
            <person name="Holt S."/>
            <person name="Cochrane G."/>
            <person name="Meng A."/>
            <person name="Brown T."/>
            <person name="Cohen L."/>
        </authorList>
    </citation>
    <scope>NUCLEOTIDE SEQUENCE</scope>
    <source>
        <strain evidence="7">CCMP3107</strain>
    </source>
</reference>
<dbReference type="Pfam" id="PF10211">
    <property type="entry name" value="Ax_dynein_light"/>
    <property type="match status" value="1"/>
</dbReference>
<dbReference type="PANTHER" id="PTHR13183">
    <property type="entry name" value="AXONEMAL INNER ARM DYNEIN LIGHT CHAIN 28"/>
    <property type="match status" value="1"/>
</dbReference>
<feature type="coiled-coil region" evidence="5">
    <location>
        <begin position="192"/>
        <end position="229"/>
    </location>
</feature>
<keyword evidence="3" id="KW-0505">Motor protein</keyword>
<dbReference type="EMBL" id="HBIU01032469">
    <property type="protein sequence ID" value="CAE0636232.1"/>
    <property type="molecule type" value="Transcribed_RNA"/>
</dbReference>
<accession>A0A6V1KR45</accession>
<proteinExistence type="inferred from homology"/>
<sequence>MMDNGYDDDNGGQGPANPPESLLKFDEPIFVGLQPSNQNEGFKMPEAPKGELTNAQLDDMLNSMLPPREWTEESGTWMQYISKEPATRLDVITLQEHLDKCLVERQARETGICPVREDLYSQAFDELIRHVTLDSPERGLLLLRARDEVRMTVDAYKTLYGSSVTFGVKKQLQAELGMSEMANQIEALGEARRARERRCAELRARLDAAEKRAAERQQLEGQARRAEIDFLKYQGQHLDGFLKHVGGTK</sequence>
<dbReference type="GO" id="GO:0005930">
    <property type="term" value="C:axoneme"/>
    <property type="evidence" value="ECO:0007669"/>
    <property type="project" value="TreeGrafter"/>
</dbReference>
<evidence type="ECO:0000256" key="5">
    <source>
        <dbReference type="SAM" id="Coils"/>
    </source>
</evidence>
<dbReference type="InterPro" id="IPR019347">
    <property type="entry name" value="Axonemal_dynein_light_chain"/>
</dbReference>
<name>A0A6V1KR45_HETAK</name>
<comment type="similarity">
    <text evidence="4">Belongs to the inner dynein arm light chain family.</text>
</comment>
<evidence type="ECO:0000256" key="3">
    <source>
        <dbReference type="ARBA" id="ARBA00023175"/>
    </source>
</evidence>
<feature type="region of interest" description="Disordered" evidence="6">
    <location>
        <begin position="1"/>
        <end position="24"/>
    </location>
</feature>
<dbReference type="PANTHER" id="PTHR13183:SF0">
    <property type="entry name" value="AXONEMAL DYNEIN LIGHT INTERMEDIATE POLYPEPTIDE 1"/>
    <property type="match status" value="1"/>
</dbReference>
<evidence type="ECO:0000256" key="4">
    <source>
        <dbReference type="ARBA" id="ARBA00038114"/>
    </source>
</evidence>
<evidence type="ECO:0000256" key="1">
    <source>
        <dbReference type="ARBA" id="ARBA00023017"/>
    </source>
</evidence>
<dbReference type="GO" id="GO:0045504">
    <property type="term" value="F:dynein heavy chain binding"/>
    <property type="evidence" value="ECO:0007669"/>
    <property type="project" value="TreeGrafter"/>
</dbReference>
<organism evidence="7">
    <name type="scientific">Heterosigma akashiwo</name>
    <name type="common">Chromophytic alga</name>
    <name type="synonym">Heterosigma carterae</name>
    <dbReference type="NCBI Taxonomy" id="2829"/>
    <lineage>
        <taxon>Eukaryota</taxon>
        <taxon>Sar</taxon>
        <taxon>Stramenopiles</taxon>
        <taxon>Ochrophyta</taxon>
        <taxon>Raphidophyceae</taxon>
        <taxon>Chattonellales</taxon>
        <taxon>Chattonellaceae</taxon>
        <taxon>Heterosigma</taxon>
    </lineage>
</organism>
<dbReference type="AlphaFoldDB" id="A0A6V1KR45"/>
<evidence type="ECO:0000256" key="6">
    <source>
        <dbReference type="SAM" id="MobiDB-lite"/>
    </source>
</evidence>